<evidence type="ECO:0000259" key="8">
    <source>
        <dbReference type="PROSITE" id="PS50112"/>
    </source>
</evidence>
<comment type="caution">
    <text evidence="9">The sequence shown here is derived from an EMBL/GenBank/DDBJ whole genome shotgun (WGS) entry which is preliminary data.</text>
</comment>
<evidence type="ECO:0000256" key="5">
    <source>
        <dbReference type="ARBA" id="ARBA00022777"/>
    </source>
</evidence>
<dbReference type="RefSeq" id="WP_062943902.1">
    <property type="nucleotide sequence ID" value="NZ_CP171844.1"/>
</dbReference>
<feature type="domain" description="PAS" evidence="8">
    <location>
        <begin position="11"/>
        <end position="63"/>
    </location>
</feature>
<dbReference type="PRINTS" id="PR00344">
    <property type="entry name" value="BCTRLSENSOR"/>
</dbReference>
<protein>
    <recommendedName>
        <fullName evidence="2">histidine kinase</fullName>
        <ecNumber evidence="2">2.7.13.3</ecNumber>
    </recommendedName>
</protein>
<dbReference type="GO" id="GO:0006355">
    <property type="term" value="P:regulation of DNA-templated transcription"/>
    <property type="evidence" value="ECO:0007669"/>
    <property type="project" value="InterPro"/>
</dbReference>
<sequence length="379" mass="41600">MTGADMQVAMPAEDLEDLYENAPCGYLSLQPDGRIVKVNRTLSTWIGIPAEQLLGKRLHDLLNTSGRIFYETHFAPLLRMQGFFNEVALDLVAADGRKLPVLANAVERRAEDGALLFTRVTMFQAAERRRYERDLVDARAAADAAGATIKSKLAFEQQTAELREEFIAVLGHDLRNPLASIAAAARMLRKEKQTDRAIKVLDLMQGSVVRMSALIDNVLDFARGRLGGGITLERRAEHLEPLLRQVIEELRFSHLDRAIEVMIEFDGPINCDSGRIGQLVSNLLGNALTHGTPDEPVRLSAATVDGRLELWIANGGAPISSDAMTRLFQPFFTGEAGTSQRGLGLGLHIASEIARAHGGTITVSSDDKETRFTFVMPLD</sequence>
<dbReference type="GO" id="GO:0016020">
    <property type="term" value="C:membrane"/>
    <property type="evidence" value="ECO:0007669"/>
    <property type="project" value="UniProtKB-SubCell"/>
</dbReference>
<organism evidence="9">
    <name type="scientific">Rhizobium leguminosarum</name>
    <dbReference type="NCBI Taxonomy" id="384"/>
    <lineage>
        <taxon>Bacteria</taxon>
        <taxon>Pseudomonadati</taxon>
        <taxon>Pseudomonadota</taxon>
        <taxon>Alphaproteobacteria</taxon>
        <taxon>Hyphomicrobiales</taxon>
        <taxon>Rhizobiaceae</taxon>
        <taxon>Rhizobium/Agrobacterium group</taxon>
        <taxon>Rhizobium</taxon>
    </lineage>
</organism>
<dbReference type="EC" id="2.7.13.3" evidence="2"/>
<dbReference type="PROSITE" id="PS50112">
    <property type="entry name" value="PAS"/>
    <property type="match status" value="1"/>
</dbReference>
<dbReference type="InterPro" id="IPR003661">
    <property type="entry name" value="HisK_dim/P_dom"/>
</dbReference>
<dbReference type="SUPFAM" id="SSF47384">
    <property type="entry name" value="Homodimeric domain of signal transducing histidine kinase"/>
    <property type="match status" value="1"/>
</dbReference>
<keyword evidence="5 9" id="KW-0418">Kinase</keyword>
<dbReference type="CDD" id="cd00082">
    <property type="entry name" value="HisKA"/>
    <property type="match status" value="1"/>
</dbReference>
<evidence type="ECO:0000259" key="7">
    <source>
        <dbReference type="PROSITE" id="PS50109"/>
    </source>
</evidence>
<dbReference type="InterPro" id="IPR000014">
    <property type="entry name" value="PAS"/>
</dbReference>
<reference evidence="9" key="1">
    <citation type="submission" date="2016-03" db="EMBL/GenBank/DDBJ databases">
        <title>Microsymbionts genomes from the relict species Vavilovia formosa.</title>
        <authorList>
            <person name="Chirak E."/>
            <person name="Kimeklis A."/>
            <person name="Kopat V."/>
            <person name="Andronov E."/>
        </authorList>
    </citation>
    <scope>NUCLEOTIDE SEQUENCE [LARGE SCALE GENOMIC DNA]</scope>
    <source>
        <strain evidence="9">Vaf12</strain>
    </source>
</reference>
<dbReference type="InterPro" id="IPR050351">
    <property type="entry name" value="BphY/WalK/GraS-like"/>
</dbReference>
<dbReference type="InterPro" id="IPR004358">
    <property type="entry name" value="Sig_transdc_His_kin-like_C"/>
</dbReference>
<keyword evidence="6" id="KW-0472">Membrane</keyword>
<dbReference type="EMBL" id="LVYU01000118">
    <property type="protein sequence ID" value="KZA98300.1"/>
    <property type="molecule type" value="Genomic_DNA"/>
</dbReference>
<comment type="catalytic activity">
    <reaction evidence="1">
        <text>ATP + protein L-histidine = ADP + protein N-phospho-L-histidine.</text>
        <dbReference type="EC" id="2.7.13.3"/>
    </reaction>
</comment>
<evidence type="ECO:0000256" key="3">
    <source>
        <dbReference type="ARBA" id="ARBA00022553"/>
    </source>
</evidence>
<dbReference type="AlphaFoldDB" id="A0A154ICJ7"/>
<dbReference type="SMART" id="SM00091">
    <property type="entry name" value="PAS"/>
    <property type="match status" value="1"/>
</dbReference>
<accession>A0A154ICJ7</accession>
<feature type="domain" description="Histidine kinase" evidence="7">
    <location>
        <begin position="169"/>
        <end position="379"/>
    </location>
</feature>
<dbReference type="InterPro" id="IPR035965">
    <property type="entry name" value="PAS-like_dom_sf"/>
</dbReference>
<keyword evidence="4" id="KW-0808">Transferase</keyword>
<dbReference type="Gene3D" id="3.30.565.10">
    <property type="entry name" value="Histidine kinase-like ATPase, C-terminal domain"/>
    <property type="match status" value="1"/>
</dbReference>
<evidence type="ECO:0000256" key="4">
    <source>
        <dbReference type="ARBA" id="ARBA00022679"/>
    </source>
</evidence>
<proteinExistence type="predicted"/>
<dbReference type="CDD" id="cd00075">
    <property type="entry name" value="HATPase"/>
    <property type="match status" value="1"/>
</dbReference>
<dbReference type="InterPro" id="IPR003594">
    <property type="entry name" value="HATPase_dom"/>
</dbReference>
<dbReference type="InterPro" id="IPR036890">
    <property type="entry name" value="HATPase_C_sf"/>
</dbReference>
<gene>
    <name evidence="9" type="ORF">A4A59_27950</name>
</gene>
<dbReference type="PROSITE" id="PS50109">
    <property type="entry name" value="HIS_KIN"/>
    <property type="match status" value="1"/>
</dbReference>
<evidence type="ECO:0000256" key="1">
    <source>
        <dbReference type="ARBA" id="ARBA00000085"/>
    </source>
</evidence>
<dbReference type="SUPFAM" id="SSF55874">
    <property type="entry name" value="ATPase domain of HSP90 chaperone/DNA topoisomerase II/histidine kinase"/>
    <property type="match status" value="1"/>
</dbReference>
<dbReference type="SMART" id="SM00387">
    <property type="entry name" value="HATPase_c"/>
    <property type="match status" value="1"/>
</dbReference>
<evidence type="ECO:0000313" key="9">
    <source>
        <dbReference type="EMBL" id="KZA98300.1"/>
    </source>
</evidence>
<dbReference type="GO" id="GO:0000156">
    <property type="term" value="F:phosphorelay response regulator activity"/>
    <property type="evidence" value="ECO:0007669"/>
    <property type="project" value="TreeGrafter"/>
</dbReference>
<dbReference type="InterPro" id="IPR036097">
    <property type="entry name" value="HisK_dim/P_sf"/>
</dbReference>
<dbReference type="Gene3D" id="3.30.450.20">
    <property type="entry name" value="PAS domain"/>
    <property type="match status" value="1"/>
</dbReference>
<dbReference type="GO" id="GO:0007234">
    <property type="term" value="P:osmosensory signaling via phosphorelay pathway"/>
    <property type="evidence" value="ECO:0007669"/>
    <property type="project" value="TreeGrafter"/>
</dbReference>
<dbReference type="InterPro" id="IPR005467">
    <property type="entry name" value="His_kinase_dom"/>
</dbReference>
<dbReference type="CDD" id="cd00130">
    <property type="entry name" value="PAS"/>
    <property type="match status" value="1"/>
</dbReference>
<dbReference type="Pfam" id="PF00989">
    <property type="entry name" value="PAS"/>
    <property type="match status" value="1"/>
</dbReference>
<dbReference type="GO" id="GO:0030295">
    <property type="term" value="F:protein kinase activator activity"/>
    <property type="evidence" value="ECO:0007669"/>
    <property type="project" value="TreeGrafter"/>
</dbReference>
<name>A0A154ICJ7_RHILE</name>
<dbReference type="Pfam" id="PF02518">
    <property type="entry name" value="HATPase_c"/>
    <property type="match status" value="1"/>
</dbReference>
<dbReference type="PANTHER" id="PTHR42878:SF13">
    <property type="entry name" value="HISTIDINE KINASE"/>
    <property type="match status" value="1"/>
</dbReference>
<dbReference type="Gene3D" id="1.10.287.130">
    <property type="match status" value="1"/>
</dbReference>
<dbReference type="InterPro" id="IPR013767">
    <property type="entry name" value="PAS_fold"/>
</dbReference>
<dbReference type="SUPFAM" id="SSF55785">
    <property type="entry name" value="PYP-like sensor domain (PAS domain)"/>
    <property type="match status" value="1"/>
</dbReference>
<dbReference type="SMART" id="SM00388">
    <property type="entry name" value="HisKA"/>
    <property type="match status" value="1"/>
</dbReference>
<evidence type="ECO:0000256" key="2">
    <source>
        <dbReference type="ARBA" id="ARBA00012438"/>
    </source>
</evidence>
<dbReference type="GO" id="GO:0000155">
    <property type="term" value="F:phosphorelay sensor kinase activity"/>
    <property type="evidence" value="ECO:0007669"/>
    <property type="project" value="InterPro"/>
</dbReference>
<dbReference type="NCBIfam" id="TIGR00229">
    <property type="entry name" value="sensory_box"/>
    <property type="match status" value="1"/>
</dbReference>
<evidence type="ECO:0000256" key="6">
    <source>
        <dbReference type="ARBA" id="ARBA00023136"/>
    </source>
</evidence>
<dbReference type="PANTHER" id="PTHR42878">
    <property type="entry name" value="TWO-COMPONENT HISTIDINE KINASE"/>
    <property type="match status" value="1"/>
</dbReference>
<dbReference type="Pfam" id="PF00512">
    <property type="entry name" value="HisKA"/>
    <property type="match status" value="1"/>
</dbReference>
<keyword evidence="3" id="KW-0597">Phosphoprotein</keyword>